<feature type="compositionally biased region" description="Polar residues" evidence="1">
    <location>
        <begin position="792"/>
        <end position="801"/>
    </location>
</feature>
<feature type="compositionally biased region" description="Low complexity" evidence="1">
    <location>
        <begin position="601"/>
        <end position="629"/>
    </location>
</feature>
<sequence>MLLRCLGVPGRPHLLQSPPLSSSPFCSILPTTSASLIHLVSMSSTNPSALDNHRFDKRYNVGPTPFPVIMSKSVHRKTSISKRDKLKQLDALAFSGASYNSSRAISFSPSSQSASQVDPDLFRKTKSDDLDDASLYSEASAEGAGGHCPTMDLGAPFSPLSMLFEGILADSQLRQGVNDVCQDDSPYPYSPASADHSRVASQQQCPGAAVDRKANVQSKSDFPSPSTLSSTSLATPDLSPDDFSGDSLDQALAELKAQKALSESRPRHGFEIAALGPEDSLLLGSCFASPTASRPPRKRPILTEVSEKQTGDGIEEGNCSYNLTMPGGGPLLEPPGGSDSSLSPFWYSPPVSTQLIAPPTLKKEIQLNVIPPPRPPRPEHCSITLADFGDASSAVCSPYASASPSLKALRKTPAAYLHPHSRSSGGSSICIVDKVKTRQLGDFKLAPAPSKGNRLVPDDRKHVDRSSTASVLSFVSAKSNLSTTKIPEYPATDKLSGGDAEERLPALVAPKGDPKLQSKARPLARDRLCPPSASRAPLPESIDLPAPEEIPLEIVRKPSLVSKLSLSLRRGKETKATLMGATDYSKQSSSGLSPYDTTVTPFPLSSSNSSSVSPRRGPSLPSSSPRKPSINLVHTTNPNPNLNRFRSTSLTTNHTVIQSRPSTASSPCPPSTTLTRTGSRLRSYSSASKLDPNTWHLRPFTPLLHSASSSPPPTNHKRTPSTTSHYNNTTQQHSLLPRKSSLKRKPSISSSSLSSSSSHTTRAHIVDSATSLVMSSRKVTFGEVQEINSQQHEISSGQSQFKYEYEQEREEEEARQVEELQSTASFKGFGFGTFYHLGLSWGRRA</sequence>
<feature type="region of interest" description="Disordered" evidence="1">
    <location>
        <begin position="179"/>
        <end position="246"/>
    </location>
</feature>
<feature type="compositionally biased region" description="Low complexity" evidence="1">
    <location>
        <begin position="659"/>
        <end position="686"/>
    </location>
</feature>
<feature type="region of interest" description="Disordered" evidence="1">
    <location>
        <begin position="792"/>
        <end position="811"/>
    </location>
</feature>
<evidence type="ECO:0000256" key="1">
    <source>
        <dbReference type="SAM" id="MobiDB-lite"/>
    </source>
</evidence>
<feature type="compositionally biased region" description="Polar residues" evidence="1">
    <location>
        <begin position="720"/>
        <end position="733"/>
    </location>
</feature>
<proteinExistence type="predicted"/>
<evidence type="ECO:0000313" key="2">
    <source>
        <dbReference type="EMBL" id="SPO26064.1"/>
    </source>
</evidence>
<feature type="compositionally biased region" description="Polar residues" evidence="1">
    <location>
        <begin position="584"/>
        <end position="600"/>
    </location>
</feature>
<reference evidence="2 3" key="1">
    <citation type="submission" date="2018-03" db="EMBL/GenBank/DDBJ databases">
        <authorList>
            <person name="Guldener U."/>
        </authorList>
    </citation>
    <scope>NUCLEOTIDE SEQUENCE [LARGE SCALE GENOMIC DNA]</scope>
    <source>
        <strain evidence="2 3">NBRC100155</strain>
    </source>
</reference>
<organism evidence="2 3">
    <name type="scientific">Ustilago trichophora</name>
    <dbReference type="NCBI Taxonomy" id="86804"/>
    <lineage>
        <taxon>Eukaryota</taxon>
        <taxon>Fungi</taxon>
        <taxon>Dikarya</taxon>
        <taxon>Basidiomycota</taxon>
        <taxon>Ustilaginomycotina</taxon>
        <taxon>Ustilaginomycetes</taxon>
        <taxon>Ustilaginales</taxon>
        <taxon>Ustilaginaceae</taxon>
        <taxon>Ustilago</taxon>
    </lineage>
</organism>
<dbReference type="AlphaFoldDB" id="A0A5C3E5R6"/>
<feature type="region of interest" description="Disordered" evidence="1">
    <location>
        <begin position="579"/>
        <end position="762"/>
    </location>
</feature>
<keyword evidence="3" id="KW-1185">Reference proteome</keyword>
<dbReference type="EMBL" id="OOIN01000013">
    <property type="protein sequence ID" value="SPO26064.1"/>
    <property type="molecule type" value="Genomic_DNA"/>
</dbReference>
<dbReference type="Proteomes" id="UP000324022">
    <property type="component" value="Unassembled WGS sequence"/>
</dbReference>
<gene>
    <name evidence="2" type="ORF">UTRI_02338</name>
</gene>
<feature type="compositionally biased region" description="Low complexity" evidence="1">
    <location>
        <begin position="747"/>
        <end position="758"/>
    </location>
</feature>
<feature type="region of interest" description="Disordered" evidence="1">
    <location>
        <begin position="505"/>
        <end position="542"/>
    </location>
</feature>
<feature type="region of interest" description="Disordered" evidence="1">
    <location>
        <begin position="444"/>
        <end position="463"/>
    </location>
</feature>
<dbReference type="OrthoDB" id="10625719at2759"/>
<feature type="compositionally biased region" description="Polar residues" evidence="1">
    <location>
        <begin position="632"/>
        <end position="658"/>
    </location>
</feature>
<accession>A0A5C3E5R6</accession>
<feature type="compositionally biased region" description="Low complexity" evidence="1">
    <location>
        <begin position="218"/>
        <end position="238"/>
    </location>
</feature>
<name>A0A5C3E5R6_9BASI</name>
<protein>
    <submittedName>
        <fullName evidence="2">Uncharacterized protein</fullName>
    </submittedName>
</protein>
<evidence type="ECO:0000313" key="3">
    <source>
        <dbReference type="Proteomes" id="UP000324022"/>
    </source>
</evidence>